<keyword evidence="2" id="KW-1185">Reference proteome</keyword>
<dbReference type="PANTHER" id="PTHR48228:SF5">
    <property type="entry name" value="ALPHA-METHYLACYL-COA RACEMASE"/>
    <property type="match status" value="1"/>
</dbReference>
<gene>
    <name evidence="1" type="ORF">RDV89_03590</name>
</gene>
<dbReference type="Gene3D" id="3.40.50.10540">
    <property type="entry name" value="Crotonobetainyl-coa:carnitine coa-transferase, domain 1"/>
    <property type="match status" value="3"/>
</dbReference>
<dbReference type="InterPro" id="IPR050509">
    <property type="entry name" value="CoA-transferase_III"/>
</dbReference>
<sequence>MISRPADHPDRARLAAGADVVLSGEPGTAVVAGVPATAVHVVMPVLPDGTPEDPYLANALLAARNGVARRQSSSDGGPVEAVYPHLAYVHGLWAATAALAALLERRRSGRGQRVVVDGVHGTLVAATTTLVVDPRSTPPLTAVGPGGPNPAYSTYRCADGRWLFLGALTDTFQRRAFAVLGVADVLADPRVADVGERLYAPENRGWVRDRIGAAFATRPRAEWLAALAAADCPANPVEDRATWLDHPQVVALGQRVELVDPEVGPVVMPGVPVDLDGPVRTPRPRVFVEDADWAAPAAVLAPGPDAVGGPLAGVRVLDLGTVLAGPYAGMLLAELGADVVKVEPVQGDAFRLRGYPHNRGMRGLALDLRSPAGADAFRRLVRDADVVIDNFRPGVLERLGADHARLAALQPRIVTASITGYGDVGPLAGRPGFDPVLQALSGMMAAQGGDGPPVFSTVAVNDVTAAAATAFGALVALWAVRAGRAATHVDTSLAAIATFMQSGELVRHAGRPPAAYGSSDHRGPSALSCHRATADGWVRLHAASAATLVDAGLLAAGTVGTLSPTELEDQLAAAAAAVPTAELVARVRSAGGWAEPSRTYAEVATDPVALEREHLVPVRWPDGRTTFLPHRYARFERTQEKRTLLPPGLGEHSRQILREAGLTDLEVDAMLADGTTAESGPLASVADVGYR</sequence>
<dbReference type="SUPFAM" id="SSF89796">
    <property type="entry name" value="CoA-transferase family III (CaiB/BaiF)"/>
    <property type="match status" value="2"/>
</dbReference>
<comment type="caution">
    <text evidence="1">The sequence shown here is derived from an EMBL/GenBank/DDBJ whole genome shotgun (WGS) entry which is preliminary data.</text>
</comment>
<dbReference type="InterPro" id="IPR023606">
    <property type="entry name" value="CoA-Trfase_III_dom_1_sf"/>
</dbReference>
<dbReference type="InterPro" id="IPR003673">
    <property type="entry name" value="CoA-Trfase_fam_III"/>
</dbReference>
<protein>
    <submittedName>
        <fullName evidence="1">CoA transferase</fullName>
    </submittedName>
</protein>
<dbReference type="Gene3D" id="3.30.1540.10">
    <property type="entry name" value="formyl-coa transferase, domain 3"/>
    <property type="match status" value="2"/>
</dbReference>
<dbReference type="Pfam" id="PF02515">
    <property type="entry name" value="CoA_transf_3"/>
    <property type="match status" value="2"/>
</dbReference>
<evidence type="ECO:0000313" key="1">
    <source>
        <dbReference type="EMBL" id="MDT9592132.1"/>
    </source>
</evidence>
<dbReference type="InterPro" id="IPR044855">
    <property type="entry name" value="CoA-Trfase_III_dom3_sf"/>
</dbReference>
<dbReference type="RefSeq" id="WP_315731356.1">
    <property type="nucleotide sequence ID" value="NZ_JAVYII010000001.1"/>
</dbReference>
<reference evidence="1 2" key="1">
    <citation type="submission" date="2023-08" db="EMBL/GenBank/DDBJ databases">
        <title>Nocardioides seae sp. nov., a bacterium isolated from a soil.</title>
        <authorList>
            <person name="Wang X."/>
        </authorList>
    </citation>
    <scope>NUCLEOTIDE SEQUENCE [LARGE SCALE GENOMIC DNA]</scope>
    <source>
        <strain evidence="1 2">YZH12</strain>
    </source>
</reference>
<proteinExistence type="predicted"/>
<accession>A0ABU3PSE8</accession>
<dbReference type="GO" id="GO:0016740">
    <property type="term" value="F:transferase activity"/>
    <property type="evidence" value="ECO:0007669"/>
    <property type="project" value="UniProtKB-KW"/>
</dbReference>
<dbReference type="PANTHER" id="PTHR48228">
    <property type="entry name" value="SUCCINYL-COA--D-CITRAMALATE COA-TRANSFERASE"/>
    <property type="match status" value="1"/>
</dbReference>
<dbReference type="EMBL" id="JAVYII010000001">
    <property type="protein sequence ID" value="MDT9592132.1"/>
    <property type="molecule type" value="Genomic_DNA"/>
</dbReference>
<evidence type="ECO:0000313" key="2">
    <source>
        <dbReference type="Proteomes" id="UP001268542"/>
    </source>
</evidence>
<organism evidence="1 2">
    <name type="scientific">Nocardioides imazamoxiresistens</name>
    <dbReference type="NCBI Taxonomy" id="3231893"/>
    <lineage>
        <taxon>Bacteria</taxon>
        <taxon>Bacillati</taxon>
        <taxon>Actinomycetota</taxon>
        <taxon>Actinomycetes</taxon>
        <taxon>Propionibacteriales</taxon>
        <taxon>Nocardioidaceae</taxon>
        <taxon>Nocardioides</taxon>
    </lineage>
</organism>
<keyword evidence="1" id="KW-0808">Transferase</keyword>
<dbReference type="Proteomes" id="UP001268542">
    <property type="component" value="Unassembled WGS sequence"/>
</dbReference>
<name>A0ABU3PSE8_9ACTN</name>